<reference evidence="2" key="1">
    <citation type="submission" date="2018-05" db="EMBL/GenBank/DDBJ databases">
        <title>Draft genome of Mucuna pruriens seed.</title>
        <authorList>
            <person name="Nnadi N.E."/>
            <person name="Vos R."/>
            <person name="Hasami M.H."/>
            <person name="Devisetty U.K."/>
            <person name="Aguiy J.C."/>
        </authorList>
    </citation>
    <scope>NUCLEOTIDE SEQUENCE [LARGE SCALE GENOMIC DNA]</scope>
    <source>
        <strain evidence="2">JCA_2017</strain>
    </source>
</reference>
<name>A0A371H0M5_MUCPR</name>
<feature type="compositionally biased region" description="Polar residues" evidence="1">
    <location>
        <begin position="237"/>
        <end position="247"/>
    </location>
</feature>
<keyword evidence="3" id="KW-1185">Reference proteome</keyword>
<proteinExistence type="predicted"/>
<protein>
    <submittedName>
        <fullName evidence="2">Uncharacterized protein</fullName>
    </submittedName>
</protein>
<dbReference type="OrthoDB" id="1723222at2759"/>
<comment type="caution">
    <text evidence="2">The sequence shown here is derived from an EMBL/GenBank/DDBJ whole genome shotgun (WGS) entry which is preliminary data.</text>
</comment>
<evidence type="ECO:0000256" key="1">
    <source>
        <dbReference type="SAM" id="MobiDB-lite"/>
    </source>
</evidence>
<dbReference type="EMBL" id="QJKJ01003907">
    <property type="protein sequence ID" value="RDX96340.1"/>
    <property type="molecule type" value="Genomic_DNA"/>
</dbReference>
<feature type="compositionally biased region" description="Low complexity" evidence="1">
    <location>
        <begin position="161"/>
        <end position="171"/>
    </location>
</feature>
<feature type="compositionally biased region" description="Basic and acidic residues" evidence="1">
    <location>
        <begin position="225"/>
        <end position="236"/>
    </location>
</feature>
<gene>
    <name evidence="2" type="ORF">CR513_21012</name>
</gene>
<feature type="region of interest" description="Disordered" evidence="1">
    <location>
        <begin position="161"/>
        <end position="193"/>
    </location>
</feature>
<feature type="region of interest" description="Disordered" evidence="1">
    <location>
        <begin position="225"/>
        <end position="247"/>
    </location>
</feature>
<accession>A0A371H0M5</accession>
<dbReference type="AlphaFoldDB" id="A0A371H0M5"/>
<evidence type="ECO:0000313" key="3">
    <source>
        <dbReference type="Proteomes" id="UP000257109"/>
    </source>
</evidence>
<feature type="non-terminal residue" evidence="2">
    <location>
        <position position="1"/>
    </location>
</feature>
<sequence>MRTPRSTRKRILRKEFRVGQKVLLFRSRLRLIASKLRSRWDRSFVVINIFSYGVVEVRDEANNRTFKVNGHQLKPYYEGPNLCSNRGEVEIIELIDSVILEDTLEEILASFSEEKLDEVESVRGSRLSQDKTLQANSVSIRRSQPKIRLLITNFIPSADFTSDADSSSDANSRADADSKAHTNSHPFESIPTSKDQLQFGRFKPCFNDVHSDSSERMAKFELRRVTRGGRNDDHSSTYHTSYLRTED</sequence>
<feature type="compositionally biased region" description="Polar residues" evidence="1">
    <location>
        <begin position="181"/>
        <end position="193"/>
    </location>
</feature>
<dbReference type="Proteomes" id="UP000257109">
    <property type="component" value="Unassembled WGS sequence"/>
</dbReference>
<evidence type="ECO:0000313" key="2">
    <source>
        <dbReference type="EMBL" id="RDX96340.1"/>
    </source>
</evidence>
<organism evidence="2 3">
    <name type="scientific">Mucuna pruriens</name>
    <name type="common">Velvet bean</name>
    <name type="synonym">Dolichos pruriens</name>
    <dbReference type="NCBI Taxonomy" id="157652"/>
    <lineage>
        <taxon>Eukaryota</taxon>
        <taxon>Viridiplantae</taxon>
        <taxon>Streptophyta</taxon>
        <taxon>Embryophyta</taxon>
        <taxon>Tracheophyta</taxon>
        <taxon>Spermatophyta</taxon>
        <taxon>Magnoliopsida</taxon>
        <taxon>eudicotyledons</taxon>
        <taxon>Gunneridae</taxon>
        <taxon>Pentapetalae</taxon>
        <taxon>rosids</taxon>
        <taxon>fabids</taxon>
        <taxon>Fabales</taxon>
        <taxon>Fabaceae</taxon>
        <taxon>Papilionoideae</taxon>
        <taxon>50 kb inversion clade</taxon>
        <taxon>NPAAA clade</taxon>
        <taxon>indigoferoid/millettioid clade</taxon>
        <taxon>Phaseoleae</taxon>
        <taxon>Mucuna</taxon>
    </lineage>
</organism>